<reference evidence="1" key="1">
    <citation type="submission" date="2021-06" db="EMBL/GenBank/DDBJ databases">
        <authorList>
            <person name="Hodson N. C."/>
            <person name="Mongue J. A."/>
            <person name="Jaron S. K."/>
        </authorList>
    </citation>
    <scope>NUCLEOTIDE SEQUENCE</scope>
</reference>
<sequence>MTGNWSAISAASAARYLRLTVSLFPPDYLTTEVKTDRALLQL</sequence>
<keyword evidence="2" id="KW-1185">Reference proteome</keyword>
<gene>
    <name evidence="1" type="ORF">AFUS01_LOCUS98</name>
</gene>
<evidence type="ECO:0000313" key="2">
    <source>
        <dbReference type="Proteomes" id="UP000708208"/>
    </source>
</evidence>
<protein>
    <submittedName>
        <fullName evidence="1">Uncharacterized protein</fullName>
    </submittedName>
</protein>
<feature type="non-terminal residue" evidence="1">
    <location>
        <position position="42"/>
    </location>
</feature>
<comment type="caution">
    <text evidence="1">The sequence shown here is derived from an EMBL/GenBank/DDBJ whole genome shotgun (WGS) entry which is preliminary data.</text>
</comment>
<evidence type="ECO:0000313" key="1">
    <source>
        <dbReference type="EMBL" id="CAG7630717.1"/>
    </source>
</evidence>
<dbReference type="Proteomes" id="UP000708208">
    <property type="component" value="Unassembled WGS sequence"/>
</dbReference>
<organism evidence="1 2">
    <name type="scientific">Allacma fusca</name>
    <dbReference type="NCBI Taxonomy" id="39272"/>
    <lineage>
        <taxon>Eukaryota</taxon>
        <taxon>Metazoa</taxon>
        <taxon>Ecdysozoa</taxon>
        <taxon>Arthropoda</taxon>
        <taxon>Hexapoda</taxon>
        <taxon>Collembola</taxon>
        <taxon>Symphypleona</taxon>
        <taxon>Sminthuridae</taxon>
        <taxon>Allacma</taxon>
    </lineage>
</organism>
<feature type="non-terminal residue" evidence="1">
    <location>
        <position position="1"/>
    </location>
</feature>
<accession>A0A8J2IX06</accession>
<dbReference type="AlphaFoldDB" id="A0A8J2IX06"/>
<name>A0A8J2IX06_9HEXA</name>
<proteinExistence type="predicted"/>
<dbReference type="EMBL" id="CAJVCH010000130">
    <property type="protein sequence ID" value="CAG7630717.1"/>
    <property type="molecule type" value="Genomic_DNA"/>
</dbReference>